<keyword evidence="1" id="KW-1133">Transmembrane helix</keyword>
<protein>
    <submittedName>
        <fullName evidence="2">Uncharacterized protein</fullName>
    </submittedName>
</protein>
<name>A0A6C0AUJ6_9ZZZZ</name>
<dbReference type="AlphaFoldDB" id="A0A6C0AUJ6"/>
<accession>A0A6C0AUJ6</accession>
<feature type="transmembrane region" description="Helical" evidence="1">
    <location>
        <begin position="60"/>
        <end position="78"/>
    </location>
</feature>
<reference evidence="2" key="1">
    <citation type="journal article" date="2020" name="Nature">
        <title>Giant virus diversity and host interactions through global metagenomics.</title>
        <authorList>
            <person name="Schulz F."/>
            <person name="Roux S."/>
            <person name="Paez-Espino D."/>
            <person name="Jungbluth S."/>
            <person name="Walsh D.A."/>
            <person name="Denef V.J."/>
            <person name="McMahon K.D."/>
            <person name="Konstantinidis K.T."/>
            <person name="Eloe-Fadrosh E.A."/>
            <person name="Kyrpides N.C."/>
            <person name="Woyke T."/>
        </authorList>
    </citation>
    <scope>NUCLEOTIDE SEQUENCE</scope>
    <source>
        <strain evidence="2">GVMAG-S-ERX555961-36</strain>
    </source>
</reference>
<evidence type="ECO:0000256" key="1">
    <source>
        <dbReference type="SAM" id="Phobius"/>
    </source>
</evidence>
<feature type="transmembrane region" description="Helical" evidence="1">
    <location>
        <begin position="85"/>
        <end position="105"/>
    </location>
</feature>
<keyword evidence="1" id="KW-0812">Transmembrane</keyword>
<proteinExistence type="predicted"/>
<dbReference type="EMBL" id="MN738761">
    <property type="protein sequence ID" value="QHS83619.1"/>
    <property type="molecule type" value="Genomic_DNA"/>
</dbReference>
<feature type="transmembrane region" description="Helical" evidence="1">
    <location>
        <begin position="157"/>
        <end position="182"/>
    </location>
</feature>
<keyword evidence="1" id="KW-0472">Membrane</keyword>
<feature type="transmembrane region" description="Helical" evidence="1">
    <location>
        <begin position="117"/>
        <end position="136"/>
    </location>
</feature>
<organism evidence="2">
    <name type="scientific">viral metagenome</name>
    <dbReference type="NCBI Taxonomy" id="1070528"/>
    <lineage>
        <taxon>unclassified sequences</taxon>
        <taxon>metagenomes</taxon>
        <taxon>organismal metagenomes</taxon>
    </lineage>
</organism>
<sequence length="208" mass="23654">MDIIENSEVIMKMPPWSIGKVLIYGFTGVSLVLFIVATAMSPKPSNSNFMFFELLKQSSFVYFLVQMIGMCYIYEVSFMPKNQGLLVLSVTSFIIYMFTLTMAYAQTSNCEKPKREIGFFYSFLPVMGLIIGYILATKISGLRQGFYDLTGGEHNELAYWAAVGFWMAACIWPLLTTAYFTIKKASCNNDNEIKIRKIEEKKATDQII</sequence>
<feature type="transmembrane region" description="Helical" evidence="1">
    <location>
        <begin position="21"/>
        <end position="40"/>
    </location>
</feature>
<evidence type="ECO:0000313" key="2">
    <source>
        <dbReference type="EMBL" id="QHS83619.1"/>
    </source>
</evidence>